<feature type="domain" description="Flagellin N-terminal" evidence="5">
    <location>
        <begin position="3"/>
        <end position="138"/>
    </location>
</feature>
<comment type="caution">
    <text evidence="6">The sequence shown here is derived from an EMBL/GenBank/DDBJ whole genome shotgun (WGS) entry which is preliminary data.</text>
</comment>
<evidence type="ECO:0000313" key="6">
    <source>
        <dbReference type="EMBL" id="EEG09019.1"/>
    </source>
</evidence>
<evidence type="ECO:0000256" key="1">
    <source>
        <dbReference type="ARBA" id="ARBA00004365"/>
    </source>
</evidence>
<keyword evidence="6" id="KW-0966">Cell projection</keyword>
<dbReference type="InterPro" id="IPR001492">
    <property type="entry name" value="Flagellin"/>
</dbReference>
<dbReference type="RefSeq" id="WP_008953799.1">
    <property type="nucleotide sequence ID" value="NZ_ACIS01000004.1"/>
</dbReference>
<organism evidence="6 7">
    <name type="scientific">Pseudogulbenkiania ferrooxidans 2002</name>
    <dbReference type="NCBI Taxonomy" id="279714"/>
    <lineage>
        <taxon>Bacteria</taxon>
        <taxon>Pseudomonadati</taxon>
        <taxon>Pseudomonadota</taxon>
        <taxon>Betaproteobacteria</taxon>
        <taxon>Neisseriales</taxon>
        <taxon>Chromobacteriaceae</taxon>
        <taxon>Pseudogulbenkiania</taxon>
    </lineage>
</organism>
<dbReference type="SUPFAM" id="SSF64518">
    <property type="entry name" value="Phase 1 flagellin"/>
    <property type="match status" value="1"/>
</dbReference>
<keyword evidence="6" id="KW-0282">Flagellum</keyword>
<dbReference type="GO" id="GO:0009424">
    <property type="term" value="C:bacterial-type flagellum hook"/>
    <property type="evidence" value="ECO:0007669"/>
    <property type="project" value="InterPro"/>
</dbReference>
<gene>
    <name evidence="6" type="ORF">FuraDRAFT_1779</name>
</gene>
<dbReference type="AlphaFoldDB" id="B9Z366"/>
<dbReference type="GO" id="GO:0071973">
    <property type="term" value="P:bacterial-type flagellum-dependent cell motility"/>
    <property type="evidence" value="ECO:0007669"/>
    <property type="project" value="InterPro"/>
</dbReference>
<dbReference type="Proteomes" id="UP000003165">
    <property type="component" value="Unassembled WGS sequence"/>
</dbReference>
<keyword evidence="6" id="KW-0969">Cilium</keyword>
<dbReference type="Gene3D" id="1.20.1330.10">
    <property type="entry name" value="f41 fragment of flagellin, N-terminal domain"/>
    <property type="match status" value="1"/>
</dbReference>
<evidence type="ECO:0000259" key="5">
    <source>
        <dbReference type="Pfam" id="PF00669"/>
    </source>
</evidence>
<keyword evidence="7" id="KW-1185">Reference proteome</keyword>
<dbReference type="NCBIfam" id="TIGR02550">
    <property type="entry name" value="flagell_flgL"/>
    <property type="match status" value="1"/>
</dbReference>
<dbReference type="InterPro" id="IPR013384">
    <property type="entry name" value="Flagell_FlgL"/>
</dbReference>
<protein>
    <submittedName>
        <fullName evidence="6">Flagellar hook-associated protein 3</fullName>
    </submittedName>
</protein>
<dbReference type="PANTHER" id="PTHR42792">
    <property type="entry name" value="FLAGELLIN"/>
    <property type="match status" value="1"/>
</dbReference>
<accession>B9Z366</accession>
<dbReference type="InterPro" id="IPR001029">
    <property type="entry name" value="Flagellin_N"/>
</dbReference>
<dbReference type="GO" id="GO:0005198">
    <property type="term" value="F:structural molecule activity"/>
    <property type="evidence" value="ECO:0007669"/>
    <property type="project" value="InterPro"/>
</dbReference>
<keyword evidence="4" id="KW-0975">Bacterial flagellum</keyword>
<evidence type="ECO:0000256" key="3">
    <source>
        <dbReference type="ARBA" id="ARBA00005709"/>
    </source>
</evidence>
<dbReference type="eggNOG" id="COG1344">
    <property type="taxonomic scope" value="Bacteria"/>
</dbReference>
<name>B9Z366_9NEIS</name>
<sequence length="304" mass="32819">MRISTSMVFTQGYTGIQGNQYTLNKLQEQLSTQKRVVVPSDDPVASAQMLEVSQSEGRNLQFVKNGDAVESSLAISETSLNSANGLLASLKELAIQAGNGGLATTQLKMIQTDVKERFNQLVSYANTSDSRGNYLYGGNAIDSPPFVADSSLNVTYTGDTGRRDVQISAERQVPITEVGSAVYGNASSDTAVFDTVRDFYNLLGQDPKPANFSTQLSSILSGLDAAQVNLSTVQASIGSRRSENETLQSVGQDLDVQYKTRLSNLDDLDLPKTISDFTLAQSALQYSQLTFQKVSGLSLFNYLS</sequence>
<dbReference type="GO" id="GO:0005576">
    <property type="term" value="C:extracellular region"/>
    <property type="evidence" value="ECO:0007669"/>
    <property type="project" value="UniProtKB-SubCell"/>
</dbReference>
<dbReference type="EMBL" id="ACIS01000004">
    <property type="protein sequence ID" value="EEG09019.1"/>
    <property type="molecule type" value="Genomic_DNA"/>
</dbReference>
<reference evidence="6 7" key="1">
    <citation type="submission" date="2009-02" db="EMBL/GenBank/DDBJ databases">
        <title>Sequencing of the draft genome and assembly of Lutiella nitroferrum 2002.</title>
        <authorList>
            <consortium name="US DOE Joint Genome Institute (JGI-PGF)"/>
            <person name="Lucas S."/>
            <person name="Copeland A."/>
            <person name="Lapidus A."/>
            <person name="Glavina del Rio T."/>
            <person name="Tice H."/>
            <person name="Bruce D."/>
            <person name="Goodwin L."/>
            <person name="Pitluck S."/>
            <person name="Larimer F."/>
            <person name="Land M.L."/>
            <person name="Hauser L."/>
            <person name="Coates J.D."/>
        </authorList>
    </citation>
    <scope>NUCLEOTIDE SEQUENCE [LARGE SCALE GENOMIC DNA]</scope>
    <source>
        <strain evidence="6 7">2002</strain>
    </source>
</reference>
<proteinExistence type="inferred from homology"/>
<evidence type="ECO:0000256" key="4">
    <source>
        <dbReference type="ARBA" id="ARBA00023143"/>
    </source>
</evidence>
<dbReference type="PANTHER" id="PTHR42792:SF1">
    <property type="entry name" value="FLAGELLAR HOOK-ASSOCIATED PROTEIN 3"/>
    <property type="match status" value="1"/>
</dbReference>
<dbReference type="Pfam" id="PF00669">
    <property type="entry name" value="Flagellin_N"/>
    <property type="match status" value="1"/>
</dbReference>
<evidence type="ECO:0000256" key="2">
    <source>
        <dbReference type="ARBA" id="ARBA00004613"/>
    </source>
</evidence>
<comment type="subcellular location">
    <subcellularLocation>
        <location evidence="1">Bacterial flagellum</location>
    </subcellularLocation>
    <subcellularLocation>
        <location evidence="2">Secreted</location>
    </subcellularLocation>
</comment>
<comment type="similarity">
    <text evidence="3">Belongs to the bacterial flagellin family.</text>
</comment>
<evidence type="ECO:0000313" key="7">
    <source>
        <dbReference type="Proteomes" id="UP000003165"/>
    </source>
</evidence>